<organism evidence="10 11">
    <name type="scientific">Tersicoccus solisilvae</name>
    <dbReference type="NCBI Taxonomy" id="1882339"/>
    <lineage>
        <taxon>Bacteria</taxon>
        <taxon>Bacillati</taxon>
        <taxon>Actinomycetota</taxon>
        <taxon>Actinomycetes</taxon>
        <taxon>Micrococcales</taxon>
        <taxon>Micrococcaceae</taxon>
        <taxon>Tersicoccus</taxon>
    </lineage>
</organism>
<evidence type="ECO:0000256" key="5">
    <source>
        <dbReference type="ARBA" id="ARBA00022989"/>
    </source>
</evidence>
<feature type="region of interest" description="Disordered" evidence="8">
    <location>
        <begin position="479"/>
        <end position="505"/>
    </location>
</feature>
<evidence type="ECO:0000256" key="3">
    <source>
        <dbReference type="ARBA" id="ARBA00022679"/>
    </source>
</evidence>
<evidence type="ECO:0000256" key="9">
    <source>
        <dbReference type="SAM" id="Phobius"/>
    </source>
</evidence>
<feature type="transmembrane region" description="Helical" evidence="9">
    <location>
        <begin position="260"/>
        <end position="281"/>
    </location>
</feature>
<keyword evidence="3" id="KW-0808">Transferase</keyword>
<feature type="transmembrane region" description="Helical" evidence="9">
    <location>
        <begin position="127"/>
        <end position="144"/>
    </location>
</feature>
<feature type="transmembrane region" description="Helical" evidence="9">
    <location>
        <begin position="189"/>
        <end position="219"/>
    </location>
</feature>
<comment type="caution">
    <text evidence="10">The sequence shown here is derived from an EMBL/GenBank/DDBJ whole genome shotgun (WGS) entry which is preliminary data.</text>
</comment>
<reference evidence="11" key="1">
    <citation type="journal article" date="2019" name="Int. J. Syst. Evol. Microbiol.">
        <title>The Global Catalogue of Microorganisms (GCM) 10K type strain sequencing project: providing services to taxonomists for standard genome sequencing and annotation.</title>
        <authorList>
            <consortium name="The Broad Institute Genomics Platform"/>
            <consortium name="The Broad Institute Genome Sequencing Center for Infectious Disease"/>
            <person name="Wu L."/>
            <person name="Ma J."/>
        </authorList>
    </citation>
    <scope>NUCLEOTIDE SEQUENCE [LARGE SCALE GENOMIC DNA]</scope>
    <source>
        <strain evidence="11">CGMCC 1.15480</strain>
    </source>
</reference>
<evidence type="ECO:0000256" key="2">
    <source>
        <dbReference type="ARBA" id="ARBA00022475"/>
    </source>
</evidence>
<dbReference type="Pfam" id="PF09594">
    <property type="entry name" value="GT87"/>
    <property type="match status" value="1"/>
</dbReference>
<feature type="transmembrane region" description="Helical" evidence="9">
    <location>
        <begin position="55"/>
        <end position="81"/>
    </location>
</feature>
<feature type="transmembrane region" description="Helical" evidence="9">
    <location>
        <begin position="356"/>
        <end position="373"/>
    </location>
</feature>
<evidence type="ECO:0000313" key="11">
    <source>
        <dbReference type="Proteomes" id="UP000597761"/>
    </source>
</evidence>
<protein>
    <submittedName>
        <fullName evidence="10">Membrane protein</fullName>
    </submittedName>
</protein>
<dbReference type="EMBL" id="BMJI01000001">
    <property type="protein sequence ID" value="GGC79092.1"/>
    <property type="molecule type" value="Genomic_DNA"/>
</dbReference>
<feature type="transmembrane region" description="Helical" evidence="9">
    <location>
        <begin position="156"/>
        <end position="177"/>
    </location>
</feature>
<accession>A0ABQ1NMJ5</accession>
<keyword evidence="6 9" id="KW-0472">Membrane</keyword>
<feature type="transmembrane region" description="Helical" evidence="9">
    <location>
        <begin position="225"/>
        <end position="253"/>
    </location>
</feature>
<dbReference type="InterPro" id="IPR018584">
    <property type="entry name" value="GT87"/>
</dbReference>
<dbReference type="Proteomes" id="UP000597761">
    <property type="component" value="Unassembled WGS sequence"/>
</dbReference>
<keyword evidence="2" id="KW-1003">Cell membrane</keyword>
<keyword evidence="5 9" id="KW-1133">Transmembrane helix</keyword>
<feature type="transmembrane region" description="Helical" evidence="9">
    <location>
        <begin position="324"/>
        <end position="344"/>
    </location>
</feature>
<evidence type="ECO:0000313" key="10">
    <source>
        <dbReference type="EMBL" id="GGC79092.1"/>
    </source>
</evidence>
<keyword evidence="4 9" id="KW-0812">Transmembrane</keyword>
<evidence type="ECO:0000256" key="4">
    <source>
        <dbReference type="ARBA" id="ARBA00022692"/>
    </source>
</evidence>
<feature type="transmembrane region" description="Helical" evidence="9">
    <location>
        <begin position="426"/>
        <end position="448"/>
    </location>
</feature>
<evidence type="ECO:0000256" key="8">
    <source>
        <dbReference type="SAM" id="MobiDB-lite"/>
    </source>
</evidence>
<keyword evidence="11" id="KW-1185">Reference proteome</keyword>
<evidence type="ECO:0000256" key="7">
    <source>
        <dbReference type="ARBA" id="ARBA00024033"/>
    </source>
</evidence>
<feature type="transmembrane region" description="Helical" evidence="9">
    <location>
        <begin position="393"/>
        <end position="414"/>
    </location>
</feature>
<sequence>MSEQEPPGPPDRRRPLRPGRARVMRIVAPTRSDPVLRRLTEVVGGPLGRHSEPGVVAPGFFTVERVLIVLTVVAAVLSVVVKQYCRVNGWHTPEHFYAACYSDWGELFHQRGLDVGVIPFITPGERFEYPVLLGALAGLTALLVPGSGASVARSTAYFDINAVLTAATWIVTVVATVRMSHRRPWDAAMVAVAPAVILSATINWDFWAVMLAALAMLAFARDRPVLAGVLIGLGTAVKLYPVLLLGAILVLAIRSGRWRPFLLSAATAAGSWLVVNLPLMLTDYTGWRYFLDFTRERPAGYSSFWYVQVAMADRLHMPPAPVPVINTLSTGLFVLCCVGIAVLALTARRRPRMGQLVFLIVAAFVLTNKVYSPQYVLWLVPLLALARPRWRSFLVWQVIEVLHWAATWLYLGQLTSGGNPQHNIDILYYSAAVLAHMGALIYLMAAVVREIRRPELDVVRRQGIDDPQGGPFVRAGDVLPWLAPGPGPRPDRVAPADTGDPQPRL</sequence>
<evidence type="ECO:0000256" key="1">
    <source>
        <dbReference type="ARBA" id="ARBA00004651"/>
    </source>
</evidence>
<evidence type="ECO:0000256" key="6">
    <source>
        <dbReference type="ARBA" id="ARBA00023136"/>
    </source>
</evidence>
<proteinExistence type="inferred from homology"/>
<comment type="similarity">
    <text evidence="7">Belongs to the glycosyltransferase 87 family.</text>
</comment>
<comment type="subcellular location">
    <subcellularLocation>
        <location evidence="1">Cell membrane</location>
        <topology evidence="1">Multi-pass membrane protein</topology>
    </subcellularLocation>
</comment>
<dbReference type="InterPro" id="IPR016570">
    <property type="entry name" value="UCP010361"/>
</dbReference>
<name>A0ABQ1NMJ5_9MICC</name>
<dbReference type="PIRSF" id="PIRSF010361">
    <property type="entry name" value="UCP010361"/>
    <property type="match status" value="1"/>
</dbReference>
<gene>
    <name evidence="10" type="ORF">GCM10011512_02170</name>
</gene>